<evidence type="ECO:0000313" key="5">
    <source>
        <dbReference type="EMBL" id="RWS23663.1"/>
    </source>
</evidence>
<evidence type="ECO:0000259" key="4">
    <source>
        <dbReference type="SMART" id="SM00479"/>
    </source>
</evidence>
<keyword evidence="3" id="KW-0269">Exonuclease</keyword>
<dbReference type="PANTHER" id="PTHR23044">
    <property type="entry name" value="3'-5' EXONUCLEASE ERI1-RELATED"/>
    <property type="match status" value="1"/>
</dbReference>
<dbReference type="PANTHER" id="PTHR23044:SF61">
    <property type="entry name" value="3'-5' EXORIBONUCLEASE 1-RELATED"/>
    <property type="match status" value="1"/>
</dbReference>
<proteinExistence type="predicted"/>
<comment type="caution">
    <text evidence="5">The sequence shown here is derived from an EMBL/GenBank/DDBJ whole genome shotgun (WGS) entry which is preliminary data.</text>
</comment>
<dbReference type="InterPro" id="IPR012337">
    <property type="entry name" value="RNaseH-like_sf"/>
</dbReference>
<name>A0A443S823_9ACAR</name>
<dbReference type="GO" id="GO:0000175">
    <property type="term" value="F:3'-5'-RNA exonuclease activity"/>
    <property type="evidence" value="ECO:0007669"/>
    <property type="project" value="InterPro"/>
</dbReference>
<keyword evidence="6" id="KW-1185">Reference proteome</keyword>
<organism evidence="5 6">
    <name type="scientific">Leptotrombidium deliense</name>
    <dbReference type="NCBI Taxonomy" id="299467"/>
    <lineage>
        <taxon>Eukaryota</taxon>
        <taxon>Metazoa</taxon>
        <taxon>Ecdysozoa</taxon>
        <taxon>Arthropoda</taxon>
        <taxon>Chelicerata</taxon>
        <taxon>Arachnida</taxon>
        <taxon>Acari</taxon>
        <taxon>Acariformes</taxon>
        <taxon>Trombidiformes</taxon>
        <taxon>Prostigmata</taxon>
        <taxon>Anystina</taxon>
        <taxon>Parasitengona</taxon>
        <taxon>Trombiculoidea</taxon>
        <taxon>Trombiculidae</taxon>
        <taxon>Leptotrombidium</taxon>
    </lineage>
</organism>
<feature type="domain" description="Exonuclease" evidence="4">
    <location>
        <begin position="1"/>
        <end position="170"/>
    </location>
</feature>
<dbReference type="OrthoDB" id="448399at2759"/>
<keyword evidence="1" id="KW-0540">Nuclease</keyword>
<dbReference type="InterPro" id="IPR051274">
    <property type="entry name" value="3-5_Exoribonuclease"/>
</dbReference>
<dbReference type="Gene3D" id="3.30.420.10">
    <property type="entry name" value="Ribonuclease H-like superfamily/Ribonuclease H"/>
    <property type="match status" value="1"/>
</dbReference>
<sequence>MEIIEFPVLKVNSKTFQIESVFHTYIKPKINPELTIFCVKLTGILQETVDRGVDFKTALQMFENWMRNESLINESGDVKQSFAFVTFGNWDIGKMLIDQCKLSEVEVPPYMKSWINVKNSFSDTMRYWPTSLHHMMSAIQIPVVGRLHSGIDDCRNIVSAMKYLAELGHVFKITHNLNEK</sequence>
<dbReference type="EMBL" id="NCKV01006086">
    <property type="protein sequence ID" value="RWS23663.1"/>
    <property type="molecule type" value="Genomic_DNA"/>
</dbReference>
<dbReference type="STRING" id="299467.A0A443S823"/>
<protein>
    <submittedName>
        <fullName evidence="5">ERI1 exoribonuclease 3-like protein</fullName>
    </submittedName>
</protein>
<dbReference type="InterPro" id="IPR013520">
    <property type="entry name" value="Ribonucl_H"/>
</dbReference>
<dbReference type="InterPro" id="IPR036397">
    <property type="entry name" value="RNaseH_sf"/>
</dbReference>
<evidence type="ECO:0000313" key="6">
    <source>
        <dbReference type="Proteomes" id="UP000288716"/>
    </source>
</evidence>
<evidence type="ECO:0000256" key="1">
    <source>
        <dbReference type="ARBA" id="ARBA00022722"/>
    </source>
</evidence>
<dbReference type="InterPro" id="IPR047201">
    <property type="entry name" value="ERI-1_3'hExo-like"/>
</dbReference>
<keyword evidence="2" id="KW-0378">Hydrolase</keyword>
<evidence type="ECO:0000256" key="2">
    <source>
        <dbReference type="ARBA" id="ARBA00022801"/>
    </source>
</evidence>
<dbReference type="GO" id="GO:0003676">
    <property type="term" value="F:nucleic acid binding"/>
    <property type="evidence" value="ECO:0007669"/>
    <property type="project" value="InterPro"/>
</dbReference>
<dbReference type="Proteomes" id="UP000288716">
    <property type="component" value="Unassembled WGS sequence"/>
</dbReference>
<reference evidence="5 6" key="1">
    <citation type="journal article" date="2018" name="Gigascience">
        <title>Genomes of trombidid mites reveal novel predicted allergens and laterally-transferred genes associated with secondary metabolism.</title>
        <authorList>
            <person name="Dong X."/>
            <person name="Chaisiri K."/>
            <person name="Xia D."/>
            <person name="Armstrong S.D."/>
            <person name="Fang Y."/>
            <person name="Donnelly M.J."/>
            <person name="Kadowaki T."/>
            <person name="McGarry J.W."/>
            <person name="Darby A.C."/>
            <person name="Makepeace B.L."/>
        </authorList>
    </citation>
    <scope>NUCLEOTIDE SEQUENCE [LARGE SCALE GENOMIC DNA]</scope>
    <source>
        <strain evidence="5">UoL-UT</strain>
    </source>
</reference>
<accession>A0A443S823</accession>
<dbReference type="AlphaFoldDB" id="A0A443S823"/>
<dbReference type="SUPFAM" id="SSF53098">
    <property type="entry name" value="Ribonuclease H-like"/>
    <property type="match status" value="1"/>
</dbReference>
<evidence type="ECO:0000256" key="3">
    <source>
        <dbReference type="ARBA" id="ARBA00022839"/>
    </source>
</evidence>
<dbReference type="CDD" id="cd06133">
    <property type="entry name" value="ERI-1_3'hExo_like"/>
    <property type="match status" value="1"/>
</dbReference>
<gene>
    <name evidence="5" type="ORF">B4U80_09071</name>
</gene>
<dbReference type="Pfam" id="PF00929">
    <property type="entry name" value="RNase_T"/>
    <property type="match status" value="1"/>
</dbReference>
<dbReference type="SMART" id="SM00479">
    <property type="entry name" value="EXOIII"/>
    <property type="match status" value="1"/>
</dbReference>
<dbReference type="VEuPathDB" id="VectorBase:LDEU008377"/>